<feature type="coiled-coil region" evidence="1">
    <location>
        <begin position="360"/>
        <end position="391"/>
    </location>
</feature>
<sequence length="534" mass="60425">MVSMEFLTTPKLSYRHILTLLTDTFLPEELISMAARKNYSQPRDTAKDVILGLTPSGQGARQPKEGVVGFAQPGNVKAERATNDRVPYHVKKPSSGQLYESLQESSDPILDYHGSTQLVTTSPYIRVSDYAEIRQQISSNRENVLSMSHEINKLRSVTDLQLKNLMIAVEELKRKPSVDALASCSAEIKGLHEKIRATENSILRDTADRQSKLGEDLSNRFLTIENALKSQSGKLDKLDLKVANDIAGRVRAQEEQIENLNKKLADELAKQKSRFHQINEALLSFEKNIEHGRSKIDTTINEEIQRRKLHERSLVSRIGSIEERLNLYIGTTLCTIIVFKIRREMQAIAADKGKVNMEGLLLLEQRVTRAQSELQQNQKELSRELGNLDDNDAVKKLKNRVAHLASVSDHMTSTQEQIREKVDKQIPKDLNDLAAKTDNITKQLLTRLNKEEEERFLAIKELQEAFQKLQLRDSSSNGGTTSSSNKQLQRELDECKVAIKKLAESVTTVKNVLDKKITDESRKVLFSDHSFDTC</sequence>
<dbReference type="PANTHER" id="PTHR35153">
    <property type="entry name" value="COILED-COIL DOMAIN-CONTAINING PROTEIN 154"/>
    <property type="match status" value="1"/>
</dbReference>
<proteinExistence type="predicted"/>
<keyword evidence="1" id="KW-0175">Coiled coil</keyword>
<gene>
    <name evidence="2" type="ORF">GCK32_000832</name>
</gene>
<name>A0AAN8G581_TRICO</name>
<dbReference type="EMBL" id="WIXE01003499">
    <property type="protein sequence ID" value="KAK5983875.1"/>
    <property type="molecule type" value="Genomic_DNA"/>
</dbReference>
<dbReference type="PANTHER" id="PTHR35153:SF1">
    <property type="entry name" value="COILED-COIL DOMAIN-CONTAINING PROTEIN 154"/>
    <property type="match status" value="1"/>
</dbReference>
<dbReference type="InterPro" id="IPR029512">
    <property type="entry name" value="CCDC154"/>
</dbReference>
<dbReference type="AlphaFoldDB" id="A0AAN8G581"/>
<dbReference type="Proteomes" id="UP001331761">
    <property type="component" value="Unassembled WGS sequence"/>
</dbReference>
<evidence type="ECO:0000256" key="1">
    <source>
        <dbReference type="SAM" id="Coils"/>
    </source>
</evidence>
<evidence type="ECO:0000313" key="3">
    <source>
        <dbReference type="Proteomes" id="UP001331761"/>
    </source>
</evidence>
<comment type="caution">
    <text evidence="2">The sequence shown here is derived from an EMBL/GenBank/DDBJ whole genome shotgun (WGS) entry which is preliminary data.</text>
</comment>
<organism evidence="2 3">
    <name type="scientific">Trichostrongylus colubriformis</name>
    <name type="common">Black scour worm</name>
    <dbReference type="NCBI Taxonomy" id="6319"/>
    <lineage>
        <taxon>Eukaryota</taxon>
        <taxon>Metazoa</taxon>
        <taxon>Ecdysozoa</taxon>
        <taxon>Nematoda</taxon>
        <taxon>Chromadorea</taxon>
        <taxon>Rhabditida</taxon>
        <taxon>Rhabditina</taxon>
        <taxon>Rhabditomorpha</taxon>
        <taxon>Strongyloidea</taxon>
        <taxon>Trichostrongylidae</taxon>
        <taxon>Trichostrongylus</taxon>
    </lineage>
</organism>
<accession>A0AAN8G581</accession>
<reference evidence="2 3" key="1">
    <citation type="submission" date="2019-10" db="EMBL/GenBank/DDBJ databases">
        <title>Assembly and Annotation for the nematode Trichostrongylus colubriformis.</title>
        <authorList>
            <person name="Martin J."/>
        </authorList>
    </citation>
    <scope>NUCLEOTIDE SEQUENCE [LARGE SCALE GENOMIC DNA]</scope>
    <source>
        <strain evidence="2">G859</strain>
        <tissue evidence="2">Whole worm</tissue>
    </source>
</reference>
<feature type="coiled-coil region" evidence="1">
    <location>
        <begin position="243"/>
        <end position="281"/>
    </location>
</feature>
<evidence type="ECO:0000313" key="2">
    <source>
        <dbReference type="EMBL" id="KAK5983875.1"/>
    </source>
</evidence>
<protein>
    <submittedName>
        <fullName evidence="2">Uncharacterized protein</fullName>
    </submittedName>
</protein>
<keyword evidence="3" id="KW-1185">Reference proteome</keyword>